<feature type="non-terminal residue" evidence="2">
    <location>
        <position position="558"/>
    </location>
</feature>
<feature type="compositionally biased region" description="Basic and acidic residues" evidence="1">
    <location>
        <begin position="407"/>
        <end position="420"/>
    </location>
</feature>
<proteinExistence type="predicted"/>
<feature type="compositionally biased region" description="Basic and acidic residues" evidence="1">
    <location>
        <begin position="499"/>
        <end position="518"/>
    </location>
</feature>
<feature type="compositionally biased region" description="Basic and acidic residues" evidence="1">
    <location>
        <begin position="428"/>
        <end position="441"/>
    </location>
</feature>
<evidence type="ECO:0000256" key="1">
    <source>
        <dbReference type="SAM" id="MobiDB-lite"/>
    </source>
</evidence>
<reference evidence="2" key="1">
    <citation type="submission" date="2015-12" db="EMBL/GenBank/DDBJ databases">
        <title>De novo transcriptome assembly of four potential Pierce s Disease insect vectors from Arizona vineyards.</title>
        <authorList>
            <person name="Tassone E.E."/>
        </authorList>
    </citation>
    <scope>NUCLEOTIDE SEQUENCE</scope>
</reference>
<organism evidence="2">
    <name type="scientific">Clastoptera arizonana</name>
    <name type="common">Arizona spittle bug</name>
    <dbReference type="NCBI Taxonomy" id="38151"/>
    <lineage>
        <taxon>Eukaryota</taxon>
        <taxon>Metazoa</taxon>
        <taxon>Ecdysozoa</taxon>
        <taxon>Arthropoda</taxon>
        <taxon>Hexapoda</taxon>
        <taxon>Insecta</taxon>
        <taxon>Pterygota</taxon>
        <taxon>Neoptera</taxon>
        <taxon>Paraneoptera</taxon>
        <taxon>Hemiptera</taxon>
        <taxon>Auchenorrhyncha</taxon>
        <taxon>Cercopoidea</taxon>
        <taxon>Clastopteridae</taxon>
        <taxon>Clastoptera</taxon>
    </lineage>
</organism>
<evidence type="ECO:0000313" key="2">
    <source>
        <dbReference type="EMBL" id="JAS16659.1"/>
    </source>
</evidence>
<accession>A0A1B6CSZ6</accession>
<feature type="compositionally biased region" description="Low complexity" evidence="1">
    <location>
        <begin position="325"/>
        <end position="336"/>
    </location>
</feature>
<sequence length="558" mass="63771">MAEINMNKIAEDLKKYRRSNLSGYQSSILSINQTLQPENYRRHQGSFLQPQTNLSRNISGHRFFKEPSDTSSSFSQRIQGQKTQLQNSRFKNVNTSYLDNYYERKNMFDSIQKVNRIQNPQCSLIGSSETSSQLNENNRGKRLLDVHEMIEVGTSENYTPAEGLSEKCSETNDDHLFRKPYDVRSNPKQYVQMQSRYQTNLIDNSPMEHLFLSNPCHSINSSSISSFLSVPMYTVENFNEDLSTASSVVNLINIELGIPVRELEIDVKTFLMHLKKKVVELIMHKSPSNVNLVPNNAISVDKAQFLQQWLNASVDIGISAPRPPSSICSSTFTTSSRLPERQHPHTDFGISAPKPPSSECFSTITTSSRMPKVPEQQLPSIGEEDLNLMNKNQNRNKLVNKQQQTSIEDKTEHSRRKPNELEIGSSKKYQDREIQVNKSLEKASSSVHNNSVLNVTLRPRKQKQDESEIQKKVAVTKIKKTEIDKENQLKQNKTTSKKNLTEKKDDAAIKLDRRKEKSPGLNESKLNVVLRPRPQQTPLAPDKKLEEQKKVVVKKQEE</sequence>
<protein>
    <submittedName>
        <fullName evidence="2">Uncharacterized protein</fullName>
    </submittedName>
</protein>
<feature type="compositionally biased region" description="Polar residues" evidence="1">
    <location>
        <begin position="395"/>
        <end position="406"/>
    </location>
</feature>
<feature type="compositionally biased region" description="Low complexity" evidence="1">
    <location>
        <begin position="444"/>
        <end position="455"/>
    </location>
</feature>
<name>A0A1B6CSZ6_9HEMI</name>
<dbReference type="AlphaFoldDB" id="A0A1B6CSZ6"/>
<dbReference type="EMBL" id="GEDC01020639">
    <property type="protein sequence ID" value="JAS16659.1"/>
    <property type="molecule type" value="Transcribed_RNA"/>
</dbReference>
<feature type="region of interest" description="Disordered" evidence="1">
    <location>
        <begin position="325"/>
        <end position="376"/>
    </location>
</feature>
<feature type="compositionally biased region" description="Polar residues" evidence="1">
    <location>
        <begin position="359"/>
        <end position="369"/>
    </location>
</feature>
<gene>
    <name evidence="2" type="ORF">g.26228</name>
</gene>
<feature type="region of interest" description="Disordered" evidence="1">
    <location>
        <begin position="491"/>
        <end position="558"/>
    </location>
</feature>
<feature type="compositionally biased region" description="Basic and acidic residues" evidence="1">
    <location>
        <begin position="541"/>
        <end position="558"/>
    </location>
</feature>
<feature type="region of interest" description="Disordered" evidence="1">
    <location>
        <begin position="395"/>
        <end position="469"/>
    </location>
</feature>